<evidence type="ECO:0000256" key="1">
    <source>
        <dbReference type="ARBA" id="ARBA00006484"/>
    </source>
</evidence>
<comment type="caution">
    <text evidence="4">The sequence shown here is derived from an EMBL/GenBank/DDBJ whole genome shotgun (WGS) entry which is preliminary data.</text>
</comment>
<dbReference type="InterPro" id="IPR057326">
    <property type="entry name" value="KR_dom"/>
</dbReference>
<evidence type="ECO:0000256" key="2">
    <source>
        <dbReference type="ARBA" id="ARBA00023002"/>
    </source>
</evidence>
<name>A0ABN1UHR5_9ACTN</name>
<dbReference type="PANTHER" id="PTHR42901">
    <property type="entry name" value="ALCOHOL DEHYDROGENASE"/>
    <property type="match status" value="1"/>
</dbReference>
<proteinExistence type="inferred from homology"/>
<dbReference type="Proteomes" id="UP001501371">
    <property type="component" value="Unassembled WGS sequence"/>
</dbReference>
<dbReference type="RefSeq" id="WP_344269385.1">
    <property type="nucleotide sequence ID" value="NZ_BAAAKV010000003.1"/>
</dbReference>
<dbReference type="InterPro" id="IPR002347">
    <property type="entry name" value="SDR_fam"/>
</dbReference>
<reference evidence="4 5" key="1">
    <citation type="journal article" date="2019" name="Int. J. Syst. Evol. Microbiol.">
        <title>The Global Catalogue of Microorganisms (GCM) 10K type strain sequencing project: providing services to taxonomists for standard genome sequencing and annotation.</title>
        <authorList>
            <consortium name="The Broad Institute Genomics Platform"/>
            <consortium name="The Broad Institute Genome Sequencing Center for Infectious Disease"/>
            <person name="Wu L."/>
            <person name="Ma J."/>
        </authorList>
    </citation>
    <scope>NUCLEOTIDE SEQUENCE [LARGE SCALE GENOMIC DNA]</scope>
    <source>
        <strain evidence="4 5">JCM 12696</strain>
    </source>
</reference>
<dbReference type="Pfam" id="PF00106">
    <property type="entry name" value="adh_short"/>
    <property type="match status" value="1"/>
</dbReference>
<accession>A0ABN1UHR5</accession>
<dbReference type="SUPFAM" id="SSF51735">
    <property type="entry name" value="NAD(P)-binding Rossmann-fold domains"/>
    <property type="match status" value="1"/>
</dbReference>
<dbReference type="EMBL" id="BAAAKV010000003">
    <property type="protein sequence ID" value="GAA1152396.1"/>
    <property type="molecule type" value="Genomic_DNA"/>
</dbReference>
<evidence type="ECO:0000313" key="4">
    <source>
        <dbReference type="EMBL" id="GAA1152396.1"/>
    </source>
</evidence>
<sequence>MTDADTTAAAAADAATAPSATDAPVAVVTGASSGIGAAAARRLAAAGYHVVATARRKDRIEALAAEIEAAGHRATAHVLDVTDRAAVDAFAAGLDRFPAVNVLVNNAGGALGADPVATGDPDEWRRMYETNVIGTLHVTQALLPALTASGDGTVLVLSSTAGLATYEGGAGYVAAKHGAHVLAETLRLEIVGTPVRVIEIAPGMVKTEEFSTTRFHGDTEKAAKVYAGVAEPLTADDVADTIAWAVTRPSHVNIDLLVIRPRAQASNTKVHREL</sequence>
<dbReference type="Gene3D" id="3.40.50.720">
    <property type="entry name" value="NAD(P)-binding Rossmann-like Domain"/>
    <property type="match status" value="1"/>
</dbReference>
<keyword evidence="5" id="KW-1185">Reference proteome</keyword>
<gene>
    <name evidence="4" type="ORF">GCM10009654_04850</name>
</gene>
<dbReference type="InterPro" id="IPR020904">
    <property type="entry name" value="Sc_DH/Rdtase_CS"/>
</dbReference>
<protein>
    <submittedName>
        <fullName evidence="4">SDR family NAD(P)-dependent oxidoreductase</fullName>
    </submittedName>
</protein>
<keyword evidence="2" id="KW-0560">Oxidoreductase</keyword>
<dbReference type="PRINTS" id="PR00081">
    <property type="entry name" value="GDHRDH"/>
</dbReference>
<comment type="similarity">
    <text evidence="1">Belongs to the short-chain dehydrogenases/reductases (SDR) family.</text>
</comment>
<evidence type="ECO:0000259" key="3">
    <source>
        <dbReference type="SMART" id="SM00822"/>
    </source>
</evidence>
<dbReference type="InterPro" id="IPR036291">
    <property type="entry name" value="NAD(P)-bd_dom_sf"/>
</dbReference>
<feature type="domain" description="Ketoreductase" evidence="3">
    <location>
        <begin position="24"/>
        <end position="208"/>
    </location>
</feature>
<dbReference type="SMART" id="SM00822">
    <property type="entry name" value="PKS_KR"/>
    <property type="match status" value="1"/>
</dbReference>
<dbReference type="PROSITE" id="PS00061">
    <property type="entry name" value="ADH_SHORT"/>
    <property type="match status" value="1"/>
</dbReference>
<evidence type="ECO:0000313" key="5">
    <source>
        <dbReference type="Proteomes" id="UP001501371"/>
    </source>
</evidence>
<dbReference type="PANTHER" id="PTHR42901:SF1">
    <property type="entry name" value="ALCOHOL DEHYDROGENASE"/>
    <property type="match status" value="1"/>
</dbReference>
<organism evidence="4 5">
    <name type="scientific">Streptomyces hebeiensis</name>
    <dbReference type="NCBI Taxonomy" id="229486"/>
    <lineage>
        <taxon>Bacteria</taxon>
        <taxon>Bacillati</taxon>
        <taxon>Actinomycetota</taxon>
        <taxon>Actinomycetes</taxon>
        <taxon>Kitasatosporales</taxon>
        <taxon>Streptomycetaceae</taxon>
        <taxon>Streptomyces</taxon>
    </lineage>
</organism>